<comment type="similarity">
    <text evidence="1 3">Belongs to the ETS family.</text>
</comment>
<dbReference type="GO" id="GO:0005634">
    <property type="term" value="C:nucleus"/>
    <property type="evidence" value="ECO:0007669"/>
    <property type="project" value="UniProtKB-SubCell"/>
</dbReference>
<dbReference type="Gene3D" id="1.10.10.10">
    <property type="entry name" value="Winged helix-like DNA-binding domain superfamily/Winged helix DNA-binding domain"/>
    <property type="match status" value="1"/>
</dbReference>
<feature type="compositionally biased region" description="Polar residues" evidence="4">
    <location>
        <begin position="280"/>
        <end position="301"/>
    </location>
</feature>
<evidence type="ECO:0000256" key="4">
    <source>
        <dbReference type="SAM" id="MobiDB-lite"/>
    </source>
</evidence>
<feature type="compositionally biased region" description="Low complexity" evidence="4">
    <location>
        <begin position="461"/>
        <end position="471"/>
    </location>
</feature>
<proteinExistence type="inferred from homology"/>
<dbReference type="Pfam" id="PF00178">
    <property type="entry name" value="Ets"/>
    <property type="match status" value="1"/>
</dbReference>
<dbReference type="PANTHER" id="PTHR11849">
    <property type="entry name" value="ETS"/>
    <property type="match status" value="1"/>
</dbReference>
<dbReference type="InterPro" id="IPR036390">
    <property type="entry name" value="WH_DNA-bd_sf"/>
</dbReference>
<evidence type="ECO:0000256" key="3">
    <source>
        <dbReference type="RuleBase" id="RU004019"/>
    </source>
</evidence>
<gene>
    <name evidence="6" type="ORF">GSOID_T00002734001</name>
</gene>
<feature type="region of interest" description="Disordered" evidence="4">
    <location>
        <begin position="115"/>
        <end position="147"/>
    </location>
</feature>
<dbReference type="InterPro" id="IPR000418">
    <property type="entry name" value="Ets_dom"/>
</dbReference>
<feature type="region of interest" description="Disordered" evidence="4">
    <location>
        <begin position="453"/>
        <end position="496"/>
    </location>
</feature>
<organism evidence="6">
    <name type="scientific">Oikopleura dioica</name>
    <name type="common">Tunicate</name>
    <dbReference type="NCBI Taxonomy" id="34765"/>
    <lineage>
        <taxon>Eukaryota</taxon>
        <taxon>Metazoa</taxon>
        <taxon>Chordata</taxon>
        <taxon>Tunicata</taxon>
        <taxon>Appendicularia</taxon>
        <taxon>Copelata</taxon>
        <taxon>Oikopleuridae</taxon>
        <taxon>Oikopleura</taxon>
    </lineage>
</organism>
<feature type="compositionally biased region" description="Basic and acidic residues" evidence="4">
    <location>
        <begin position="372"/>
        <end position="386"/>
    </location>
</feature>
<evidence type="ECO:0000313" key="7">
    <source>
        <dbReference type="Proteomes" id="UP000001307"/>
    </source>
</evidence>
<dbReference type="InterPro" id="IPR036388">
    <property type="entry name" value="WH-like_DNA-bd_sf"/>
</dbReference>
<dbReference type="PROSITE" id="PS50061">
    <property type="entry name" value="ETS_DOMAIN_3"/>
    <property type="match status" value="1"/>
</dbReference>
<evidence type="ECO:0000313" key="6">
    <source>
        <dbReference type="EMBL" id="CBY12677.1"/>
    </source>
</evidence>
<feature type="region of interest" description="Disordered" evidence="4">
    <location>
        <begin position="362"/>
        <end position="386"/>
    </location>
</feature>
<dbReference type="GO" id="GO:0043565">
    <property type="term" value="F:sequence-specific DNA binding"/>
    <property type="evidence" value="ECO:0007669"/>
    <property type="project" value="InterPro"/>
</dbReference>
<evidence type="ECO:0000256" key="1">
    <source>
        <dbReference type="ARBA" id="ARBA00005562"/>
    </source>
</evidence>
<dbReference type="GO" id="GO:0030154">
    <property type="term" value="P:cell differentiation"/>
    <property type="evidence" value="ECO:0007669"/>
    <property type="project" value="TreeGrafter"/>
</dbReference>
<dbReference type="PANTHER" id="PTHR11849:SF59">
    <property type="entry name" value="ETS DOMAIN-CONTAINING PROTEIN"/>
    <property type="match status" value="1"/>
</dbReference>
<dbReference type="GO" id="GO:0000981">
    <property type="term" value="F:DNA-binding transcription factor activity, RNA polymerase II-specific"/>
    <property type="evidence" value="ECO:0007669"/>
    <property type="project" value="TreeGrafter"/>
</dbReference>
<dbReference type="PRINTS" id="PR00454">
    <property type="entry name" value="ETSDOMAIN"/>
</dbReference>
<dbReference type="OrthoDB" id="10067219at2759"/>
<dbReference type="AlphaFoldDB" id="E4XSG5"/>
<dbReference type="InParanoid" id="E4XSG5"/>
<name>E4XSG5_OIKDI</name>
<reference evidence="6" key="1">
    <citation type="journal article" date="2010" name="Science">
        <title>Plasticity of animal genome architecture unmasked by rapid evolution of a pelagic tunicate.</title>
        <authorList>
            <person name="Denoeud F."/>
            <person name="Henriet S."/>
            <person name="Mungpakdee S."/>
            <person name="Aury J.M."/>
            <person name="Da Silva C."/>
            <person name="Brinkmann H."/>
            <person name="Mikhaleva J."/>
            <person name="Olsen L.C."/>
            <person name="Jubin C."/>
            <person name="Canestro C."/>
            <person name="Bouquet J.M."/>
            <person name="Danks G."/>
            <person name="Poulain J."/>
            <person name="Campsteijn C."/>
            <person name="Adamski M."/>
            <person name="Cross I."/>
            <person name="Yadetie F."/>
            <person name="Muffato M."/>
            <person name="Louis A."/>
            <person name="Butcher S."/>
            <person name="Tsagkogeorga G."/>
            <person name="Konrad A."/>
            <person name="Singh S."/>
            <person name="Jensen M.F."/>
            <person name="Cong E.H."/>
            <person name="Eikeseth-Otteraa H."/>
            <person name="Noel B."/>
            <person name="Anthouard V."/>
            <person name="Porcel B.M."/>
            <person name="Kachouri-Lafond R."/>
            <person name="Nishino A."/>
            <person name="Ugolini M."/>
            <person name="Chourrout P."/>
            <person name="Nishida H."/>
            <person name="Aasland R."/>
            <person name="Huzurbazar S."/>
            <person name="Westhof E."/>
            <person name="Delsuc F."/>
            <person name="Lehrach H."/>
            <person name="Reinhardt R."/>
            <person name="Weissenbach J."/>
            <person name="Roy S.W."/>
            <person name="Artiguenave F."/>
            <person name="Postlethwait J.H."/>
            <person name="Manak J.R."/>
            <person name="Thompson E.M."/>
            <person name="Jaillon O."/>
            <person name="Du Pasquier L."/>
            <person name="Boudinot P."/>
            <person name="Liberles D.A."/>
            <person name="Volff J.N."/>
            <person name="Philippe H."/>
            <person name="Lenhard B."/>
            <person name="Roest Crollius H."/>
            <person name="Wincker P."/>
            <person name="Chourrout D."/>
        </authorList>
    </citation>
    <scope>NUCLEOTIDE SEQUENCE [LARGE SCALE GENOMIC DNA]</scope>
</reference>
<keyword evidence="3" id="KW-0539">Nucleus</keyword>
<protein>
    <recommendedName>
        <fullName evidence="5">ETS domain-containing protein</fullName>
    </recommendedName>
</protein>
<dbReference type="PROSITE" id="PS00346">
    <property type="entry name" value="ETS_DOMAIN_2"/>
    <property type="match status" value="1"/>
</dbReference>
<feature type="compositionally biased region" description="Polar residues" evidence="4">
    <location>
        <begin position="137"/>
        <end position="146"/>
    </location>
</feature>
<accession>E4XSG5</accession>
<evidence type="ECO:0000259" key="5">
    <source>
        <dbReference type="PROSITE" id="PS50061"/>
    </source>
</evidence>
<feature type="region of interest" description="Disordered" evidence="4">
    <location>
        <begin position="263"/>
        <end position="341"/>
    </location>
</feature>
<feature type="domain" description="ETS" evidence="5">
    <location>
        <begin position="12"/>
        <end position="97"/>
    </location>
</feature>
<evidence type="ECO:0000256" key="2">
    <source>
        <dbReference type="ARBA" id="ARBA00023125"/>
    </source>
</evidence>
<keyword evidence="2 3" id="KW-0238">DNA-binding</keyword>
<sequence>MKSDSAPGSRQVQLWQFILELLNNPAQYSDAICWNGPQTGETGEFVIKDPDEVARLWGNRKCKPHMNYDKLSRALRYYYNKRILYKTKGKRFTYRFNFRELSPYGAAAGLIDKDEASPLPSPHIPNGHSERDEESRIPTSSASSMKAPNLGNLPFPYGSNATLLAARAQLLRANLLNMPNAFHSLGQASPGFPISPRLPFSPLLRSAYASSLPTTPTYPGLSPGFGGFSPMANPMTAPGFGLGMKPSFSFDPDHIRQYHGKDIKEEGQNNSGSDEDGQDNRPSTGHSRTSSESQNQPTSASGHHIPQIRLAPVPSRKRSSQTSSSENSYSKRPQSLSSEAKGFSECGALNLVKHNRRQVPINEECDQTVPEVKSEASKSPDTVKSKNSEVYDHHFEDLMSPSIEVASRLNAGLNLNSPGFAASRRAPARSGFMINDLIQSGARSAGQIFEFPPLASVDNLSNKSEQSSPSSERSRSISVETDQSNSDNEQRETMES</sequence>
<dbReference type="InterPro" id="IPR046328">
    <property type="entry name" value="ETS_fam"/>
</dbReference>
<dbReference type="SMART" id="SM00413">
    <property type="entry name" value="ETS"/>
    <property type="match status" value="1"/>
</dbReference>
<dbReference type="PROSITE" id="PS00345">
    <property type="entry name" value="ETS_DOMAIN_1"/>
    <property type="match status" value="1"/>
</dbReference>
<feature type="compositionally biased region" description="Low complexity" evidence="4">
    <location>
        <begin position="320"/>
        <end position="330"/>
    </location>
</feature>
<dbReference type="SUPFAM" id="SSF46785">
    <property type="entry name" value="Winged helix' DNA-binding domain"/>
    <property type="match status" value="1"/>
</dbReference>
<dbReference type="EMBL" id="FN653135">
    <property type="protein sequence ID" value="CBY12677.1"/>
    <property type="molecule type" value="Genomic_DNA"/>
</dbReference>
<comment type="subcellular location">
    <subcellularLocation>
        <location evidence="3">Nucleus</location>
    </subcellularLocation>
</comment>
<dbReference type="Proteomes" id="UP000001307">
    <property type="component" value="Unassembled WGS sequence"/>
</dbReference>
<keyword evidence="7" id="KW-1185">Reference proteome</keyword>